<dbReference type="PANTHER" id="PTHR10851:SF0">
    <property type="entry name" value="PYRIDOXINE-5'-PHOSPHATE OXIDASE"/>
    <property type="match status" value="1"/>
</dbReference>
<dbReference type="SUPFAM" id="SSF50475">
    <property type="entry name" value="FMN-binding split barrel"/>
    <property type="match status" value="1"/>
</dbReference>
<feature type="region of interest" description="Disordered" evidence="8">
    <location>
        <begin position="1"/>
        <end position="24"/>
    </location>
</feature>
<dbReference type="NCBIfam" id="TIGR00558">
    <property type="entry name" value="pdxH"/>
    <property type="match status" value="1"/>
</dbReference>
<keyword evidence="3 7" id="KW-0288">FMN</keyword>
<feature type="binding site" evidence="7">
    <location>
        <position position="92"/>
    </location>
    <ligand>
        <name>FMN</name>
        <dbReference type="ChEBI" id="CHEBI:58210"/>
    </ligand>
</feature>
<evidence type="ECO:0000313" key="11">
    <source>
        <dbReference type="EMBL" id="TQJ08969.1"/>
    </source>
</evidence>
<reference evidence="11 12" key="1">
    <citation type="submission" date="2019-06" db="EMBL/GenBank/DDBJ databases">
        <title>Sequencing the genomes of 1000 actinobacteria strains.</title>
        <authorList>
            <person name="Klenk H.-P."/>
        </authorList>
    </citation>
    <scope>NUCLEOTIDE SEQUENCE [LARGE SCALE GENOMIC DNA]</scope>
    <source>
        <strain evidence="11 12">DSM 18607</strain>
    </source>
</reference>
<dbReference type="InterPro" id="IPR000659">
    <property type="entry name" value="Pyridox_Oxase"/>
</dbReference>
<feature type="binding site" evidence="7">
    <location>
        <begin position="149"/>
        <end position="150"/>
    </location>
    <ligand>
        <name>FMN</name>
        <dbReference type="ChEBI" id="CHEBI:58210"/>
    </ligand>
</feature>
<evidence type="ECO:0000256" key="3">
    <source>
        <dbReference type="ARBA" id="ARBA00022643"/>
    </source>
</evidence>
<keyword evidence="2" id="KW-0285">Flavoprotein</keyword>
<dbReference type="PIRSF" id="PIRSF000190">
    <property type="entry name" value="Pyd_amn-ph_oxd"/>
    <property type="match status" value="1"/>
</dbReference>
<dbReference type="Pfam" id="PF01243">
    <property type="entry name" value="PNPOx_N"/>
    <property type="match status" value="1"/>
</dbReference>
<feature type="binding site" evidence="6">
    <location>
        <position position="75"/>
    </location>
    <ligand>
        <name>substrate</name>
    </ligand>
</feature>
<evidence type="ECO:0000313" key="12">
    <source>
        <dbReference type="Proteomes" id="UP000317893"/>
    </source>
</evidence>
<dbReference type="GO" id="GO:0008615">
    <property type="term" value="P:pyridoxine biosynthetic process"/>
    <property type="evidence" value="ECO:0007669"/>
    <property type="project" value="UniProtKB-UniRule"/>
</dbReference>
<evidence type="ECO:0000256" key="2">
    <source>
        <dbReference type="ARBA" id="ARBA00022630"/>
    </source>
</evidence>
<dbReference type="AlphaFoldDB" id="A0A542E115"/>
<evidence type="ECO:0000256" key="4">
    <source>
        <dbReference type="ARBA" id="ARBA00023002"/>
    </source>
</evidence>
<dbReference type="NCBIfam" id="NF004231">
    <property type="entry name" value="PRK05679.1"/>
    <property type="match status" value="1"/>
</dbReference>
<protein>
    <recommendedName>
        <fullName evidence="5">Pyridoxamine 5'-phosphate oxidase</fullName>
        <ecNumber evidence="5">1.4.3.5</ecNumber>
    </recommendedName>
</protein>
<dbReference type="EMBL" id="VFMN01000001">
    <property type="protein sequence ID" value="TQJ08969.1"/>
    <property type="molecule type" value="Genomic_DNA"/>
</dbReference>
<gene>
    <name evidence="11" type="ORF">FB458_2070</name>
</gene>
<dbReference type="Pfam" id="PF10590">
    <property type="entry name" value="PNP_phzG_C"/>
    <property type="match status" value="1"/>
</dbReference>
<dbReference type="Gene3D" id="2.30.110.10">
    <property type="entry name" value="Electron Transport, Fmn-binding Protein, Chain A"/>
    <property type="match status" value="1"/>
</dbReference>
<feature type="binding site" evidence="6">
    <location>
        <begin position="12"/>
        <end position="15"/>
    </location>
    <ligand>
        <name>substrate</name>
    </ligand>
</feature>
<keyword evidence="12" id="KW-1185">Reference proteome</keyword>
<name>A0A542E115_9MICO</name>
<evidence type="ECO:0000259" key="10">
    <source>
        <dbReference type="Pfam" id="PF10590"/>
    </source>
</evidence>
<dbReference type="GO" id="GO:0010181">
    <property type="term" value="F:FMN binding"/>
    <property type="evidence" value="ECO:0007669"/>
    <property type="project" value="UniProtKB-UniRule"/>
</dbReference>
<evidence type="ECO:0000256" key="1">
    <source>
        <dbReference type="ARBA" id="ARBA00007301"/>
    </source>
</evidence>
<evidence type="ECO:0000259" key="9">
    <source>
        <dbReference type="Pfam" id="PF01243"/>
    </source>
</evidence>
<keyword evidence="4" id="KW-0560">Oxidoreductase</keyword>
<comment type="similarity">
    <text evidence="1">Belongs to the pyridoxamine 5'-phosphate oxidase family.</text>
</comment>
<dbReference type="InterPro" id="IPR019576">
    <property type="entry name" value="Pyridoxamine_oxidase_dimer_C"/>
</dbReference>
<feature type="binding site" evidence="6">
    <location>
        <position position="132"/>
    </location>
    <ligand>
        <name>substrate</name>
    </ligand>
</feature>
<sequence>MSTPDSPQSVLRHDYAGEGLGEDRLADTPWQQLERWVAEADERARTADDVYEPRAISIATVDASGAPNVRTVLLRFLDPRGPGFVSSSDSAKGLELGGDPRVAANLVWPAMFRAVRLRGVVERIEEDEVAAYWSSRPYGSRISAWASHQSAPVGSRAELEERVAELERRYPDHGRPDDVPVPETWWGYRIRPHEVEFWAGRPSRLHDRLVFTAVGAGGGAAAQDVDLHPSLDDPAAWLVGRRQP</sequence>
<proteinExistence type="inferred from homology"/>
<feature type="binding site" evidence="6">
    <location>
        <position position="140"/>
    </location>
    <ligand>
        <name>substrate</name>
    </ligand>
</feature>
<evidence type="ECO:0000256" key="5">
    <source>
        <dbReference type="NCBIfam" id="TIGR00558"/>
    </source>
</evidence>
<dbReference type="EC" id="1.4.3.5" evidence="5"/>
<dbReference type="InterPro" id="IPR012349">
    <property type="entry name" value="Split_barrel_FMN-bd"/>
</dbReference>
<dbReference type="InterPro" id="IPR011576">
    <property type="entry name" value="Pyridox_Oxase_N"/>
</dbReference>
<feature type="binding site" evidence="6">
    <location>
        <begin position="204"/>
        <end position="206"/>
    </location>
    <ligand>
        <name>substrate</name>
    </ligand>
</feature>
<evidence type="ECO:0000256" key="7">
    <source>
        <dbReference type="PIRSR" id="PIRSR000190-2"/>
    </source>
</evidence>
<organism evidence="11 12">
    <name type="scientific">Lapillicoccus jejuensis</name>
    <dbReference type="NCBI Taxonomy" id="402171"/>
    <lineage>
        <taxon>Bacteria</taxon>
        <taxon>Bacillati</taxon>
        <taxon>Actinomycetota</taxon>
        <taxon>Actinomycetes</taxon>
        <taxon>Micrococcales</taxon>
        <taxon>Intrasporangiaceae</taxon>
        <taxon>Lapillicoccus</taxon>
    </lineage>
</organism>
<comment type="caution">
    <text evidence="11">The sequence shown here is derived from an EMBL/GenBank/DDBJ whole genome shotgun (WGS) entry which is preliminary data.</text>
</comment>
<evidence type="ECO:0000256" key="6">
    <source>
        <dbReference type="PIRSR" id="PIRSR000190-1"/>
    </source>
</evidence>
<dbReference type="Proteomes" id="UP000317893">
    <property type="component" value="Unassembled WGS sequence"/>
</dbReference>
<feature type="binding site" evidence="7">
    <location>
        <position position="198"/>
    </location>
    <ligand>
        <name>FMN</name>
        <dbReference type="ChEBI" id="CHEBI:58210"/>
    </ligand>
</feature>
<dbReference type="PROSITE" id="PS01064">
    <property type="entry name" value="PYRIDOX_OXIDASE"/>
    <property type="match status" value="1"/>
</dbReference>
<dbReference type="PANTHER" id="PTHR10851">
    <property type="entry name" value="PYRIDOXINE-5-PHOSPHATE OXIDASE"/>
    <property type="match status" value="1"/>
</dbReference>
<dbReference type="RefSeq" id="WP_246061155.1">
    <property type="nucleotide sequence ID" value="NZ_BAAAPR010000005.1"/>
</dbReference>
<accession>A0A542E115</accession>
<dbReference type="InterPro" id="IPR019740">
    <property type="entry name" value="Pyridox_Oxase_CS"/>
</dbReference>
<feature type="binding site" evidence="7">
    <location>
        <position position="208"/>
    </location>
    <ligand>
        <name>FMN</name>
        <dbReference type="ChEBI" id="CHEBI:58210"/>
    </ligand>
</feature>
<feature type="binding site" evidence="6">
    <location>
        <position position="136"/>
    </location>
    <ligand>
        <name>substrate</name>
    </ligand>
</feature>
<feature type="compositionally biased region" description="Basic and acidic residues" evidence="8">
    <location>
        <begin position="11"/>
        <end position="24"/>
    </location>
</feature>
<feature type="domain" description="Pyridoxamine 5'-phosphate oxidase N-terminal" evidence="9">
    <location>
        <begin position="52"/>
        <end position="167"/>
    </location>
</feature>
<comment type="cofactor">
    <cofactor evidence="7">
        <name>FMN</name>
        <dbReference type="ChEBI" id="CHEBI:58210"/>
    </cofactor>
    <text evidence="7">Binds 1 FMN per subunit.</text>
</comment>
<feature type="domain" description="Pyridoxine 5'-phosphate oxidase dimerisation C-terminal" evidence="10">
    <location>
        <begin position="185"/>
        <end position="215"/>
    </location>
</feature>
<dbReference type="GO" id="GO:0004733">
    <property type="term" value="F:pyridoxamine phosphate oxidase activity"/>
    <property type="evidence" value="ECO:0007669"/>
    <property type="project" value="UniProtKB-UniRule"/>
</dbReference>
<evidence type="ECO:0000256" key="8">
    <source>
        <dbReference type="SAM" id="MobiDB-lite"/>
    </source>
</evidence>